<evidence type="ECO:0000313" key="3">
    <source>
        <dbReference type="Proteomes" id="UP001221757"/>
    </source>
</evidence>
<feature type="compositionally biased region" description="Basic residues" evidence="1">
    <location>
        <begin position="101"/>
        <end position="113"/>
    </location>
</feature>
<dbReference type="Proteomes" id="UP001221757">
    <property type="component" value="Unassembled WGS sequence"/>
</dbReference>
<comment type="caution">
    <text evidence="2">The sequence shown here is derived from an EMBL/GenBank/DDBJ whole genome shotgun (WGS) entry which is preliminary data.</text>
</comment>
<feature type="region of interest" description="Disordered" evidence="1">
    <location>
        <begin position="100"/>
        <end position="167"/>
    </location>
</feature>
<dbReference type="EMBL" id="JARKIE010000085">
    <property type="protein sequence ID" value="KAJ7687730.1"/>
    <property type="molecule type" value="Genomic_DNA"/>
</dbReference>
<dbReference type="AlphaFoldDB" id="A0AAD7DBY7"/>
<name>A0AAD7DBY7_MYCRO</name>
<keyword evidence="3" id="KW-1185">Reference proteome</keyword>
<gene>
    <name evidence="2" type="ORF">B0H17DRAFT_1136082</name>
</gene>
<accession>A0AAD7DBY7</accession>
<sequence>MRAVADKELRKFRVQVHKLERDYDELGFTPASSYLSNTVITLLLDNLLIIWTREVLAMKILQWKYYERHGEALMILVRALQVQFAADFEVGRLERNEKARLKNKRGQSRRRRCAAGEEVEESEEDEPVEDSEEEEDRGNSSEEMPDERVPVVPPQHKRKAGPLGDITNALKRPRAAPAPLASAVQTLGTFGPQYKARIRKPV</sequence>
<feature type="compositionally biased region" description="Acidic residues" evidence="1">
    <location>
        <begin position="117"/>
        <end position="136"/>
    </location>
</feature>
<evidence type="ECO:0000256" key="1">
    <source>
        <dbReference type="SAM" id="MobiDB-lite"/>
    </source>
</evidence>
<evidence type="ECO:0000313" key="2">
    <source>
        <dbReference type="EMBL" id="KAJ7687730.1"/>
    </source>
</evidence>
<protein>
    <submittedName>
        <fullName evidence="2">Uncharacterized protein</fullName>
    </submittedName>
</protein>
<proteinExistence type="predicted"/>
<reference evidence="2" key="1">
    <citation type="submission" date="2023-03" db="EMBL/GenBank/DDBJ databases">
        <title>Massive genome expansion in bonnet fungi (Mycena s.s.) driven by repeated elements and novel gene families across ecological guilds.</title>
        <authorList>
            <consortium name="Lawrence Berkeley National Laboratory"/>
            <person name="Harder C.B."/>
            <person name="Miyauchi S."/>
            <person name="Viragh M."/>
            <person name="Kuo A."/>
            <person name="Thoen E."/>
            <person name="Andreopoulos B."/>
            <person name="Lu D."/>
            <person name="Skrede I."/>
            <person name="Drula E."/>
            <person name="Henrissat B."/>
            <person name="Morin E."/>
            <person name="Kohler A."/>
            <person name="Barry K."/>
            <person name="LaButti K."/>
            <person name="Morin E."/>
            <person name="Salamov A."/>
            <person name="Lipzen A."/>
            <person name="Mereny Z."/>
            <person name="Hegedus B."/>
            <person name="Baldrian P."/>
            <person name="Stursova M."/>
            <person name="Weitz H."/>
            <person name="Taylor A."/>
            <person name="Grigoriev I.V."/>
            <person name="Nagy L.G."/>
            <person name="Martin F."/>
            <person name="Kauserud H."/>
        </authorList>
    </citation>
    <scope>NUCLEOTIDE SEQUENCE</scope>
    <source>
        <strain evidence="2">CBHHK067</strain>
    </source>
</reference>
<organism evidence="2 3">
    <name type="scientific">Mycena rosella</name>
    <name type="common">Pink bonnet</name>
    <name type="synonym">Agaricus rosellus</name>
    <dbReference type="NCBI Taxonomy" id="1033263"/>
    <lineage>
        <taxon>Eukaryota</taxon>
        <taxon>Fungi</taxon>
        <taxon>Dikarya</taxon>
        <taxon>Basidiomycota</taxon>
        <taxon>Agaricomycotina</taxon>
        <taxon>Agaricomycetes</taxon>
        <taxon>Agaricomycetidae</taxon>
        <taxon>Agaricales</taxon>
        <taxon>Marasmiineae</taxon>
        <taxon>Mycenaceae</taxon>
        <taxon>Mycena</taxon>
    </lineage>
</organism>